<keyword evidence="11 14" id="KW-0289">Folate biosynthesis</keyword>
<evidence type="ECO:0000256" key="10">
    <source>
        <dbReference type="ARBA" id="ARBA00022842"/>
    </source>
</evidence>
<evidence type="ECO:0000256" key="12">
    <source>
        <dbReference type="ARBA" id="ARBA00030193"/>
    </source>
</evidence>
<reference evidence="17" key="1">
    <citation type="submission" date="2016-10" db="EMBL/GenBank/DDBJ databases">
        <authorList>
            <person name="Varghese N."/>
            <person name="Submissions S."/>
        </authorList>
    </citation>
    <scope>NUCLEOTIDE SEQUENCE [LARGE SCALE GENOMIC DNA]</scope>
    <source>
        <strain evidence="17">NRRL B-51270</strain>
    </source>
</reference>
<dbReference type="InterPro" id="IPR006390">
    <property type="entry name" value="DHP_synth_dom"/>
</dbReference>
<dbReference type="GO" id="GO:0004156">
    <property type="term" value="F:dihydropteroate synthase activity"/>
    <property type="evidence" value="ECO:0007669"/>
    <property type="project" value="UniProtKB-EC"/>
</dbReference>
<dbReference type="EC" id="2.5.1.15" evidence="6 14"/>
<comment type="function">
    <text evidence="13 14">Catalyzes the condensation of para-aminobenzoate (pABA) with 6-hydroxymethyl-7,8-dihydropterin diphosphate (DHPt-PP) to form 7,8-dihydropteroate (H2Pte), the immediate precursor of folate derivatives.</text>
</comment>
<dbReference type="GO" id="GO:0046872">
    <property type="term" value="F:metal ion binding"/>
    <property type="evidence" value="ECO:0007669"/>
    <property type="project" value="UniProtKB-KW"/>
</dbReference>
<dbReference type="GO" id="GO:0046656">
    <property type="term" value="P:folic acid biosynthetic process"/>
    <property type="evidence" value="ECO:0007669"/>
    <property type="project" value="UniProtKB-KW"/>
</dbReference>
<keyword evidence="9 14" id="KW-0479">Metal-binding</keyword>
<dbReference type="GO" id="GO:0005829">
    <property type="term" value="C:cytosol"/>
    <property type="evidence" value="ECO:0007669"/>
    <property type="project" value="TreeGrafter"/>
</dbReference>
<name>A0A1H1W9K1_9GAMM</name>
<keyword evidence="8 14" id="KW-0808">Transferase</keyword>
<dbReference type="InterPro" id="IPR045031">
    <property type="entry name" value="DHP_synth-like"/>
</dbReference>
<sequence>MQSAPISSRLPCGSRELDLSRAHVMGILNVTPDSFSDGGRYDRLEAALRHVEHMCTAGAAMIDVGGESTRPGAASVSTQQELDRVVPVVEAIAARFDVIVSVDTSTPEVMTEAAAAGAGLINDIRALRRNDAMEAAAGSGLPVCIMHMQGEPATMQAAPVYQSVLDEVSAFLEERIAACEAAGIARSRIVLDPGFGFGKSLNHNLQLFAGIETLRPPGLPILVGVSRKSMIGQVLDRPVEQRLHGSVALAALAVAKGAKIIRAHDVAETVDAVRMIEAVLSAR</sequence>
<evidence type="ECO:0000313" key="16">
    <source>
        <dbReference type="EMBL" id="SDS93773.1"/>
    </source>
</evidence>
<feature type="domain" description="Pterin-binding" evidence="15">
    <location>
        <begin position="22"/>
        <end position="274"/>
    </location>
</feature>
<evidence type="ECO:0000256" key="8">
    <source>
        <dbReference type="ARBA" id="ARBA00022679"/>
    </source>
</evidence>
<proteinExistence type="inferred from homology"/>
<dbReference type="Pfam" id="PF00809">
    <property type="entry name" value="Pterin_bind"/>
    <property type="match status" value="1"/>
</dbReference>
<dbReference type="InterPro" id="IPR000489">
    <property type="entry name" value="Pterin-binding_dom"/>
</dbReference>
<evidence type="ECO:0000256" key="14">
    <source>
        <dbReference type="RuleBase" id="RU361205"/>
    </source>
</evidence>
<dbReference type="NCBIfam" id="TIGR01496">
    <property type="entry name" value="DHPS"/>
    <property type="match status" value="1"/>
</dbReference>
<evidence type="ECO:0000256" key="6">
    <source>
        <dbReference type="ARBA" id="ARBA00012458"/>
    </source>
</evidence>
<dbReference type="InterPro" id="IPR011005">
    <property type="entry name" value="Dihydropteroate_synth-like_sf"/>
</dbReference>
<dbReference type="GO" id="GO:0046654">
    <property type="term" value="P:tetrahydrofolate biosynthetic process"/>
    <property type="evidence" value="ECO:0007669"/>
    <property type="project" value="UniProtKB-UniPathway"/>
</dbReference>
<dbReference type="PROSITE" id="PS00793">
    <property type="entry name" value="DHPS_2"/>
    <property type="match status" value="1"/>
</dbReference>
<evidence type="ECO:0000256" key="2">
    <source>
        <dbReference type="ARBA" id="ARBA00001946"/>
    </source>
</evidence>
<evidence type="ECO:0000256" key="4">
    <source>
        <dbReference type="ARBA" id="ARBA00009503"/>
    </source>
</evidence>
<evidence type="ECO:0000256" key="11">
    <source>
        <dbReference type="ARBA" id="ARBA00022909"/>
    </source>
</evidence>
<dbReference type="PROSITE" id="PS50972">
    <property type="entry name" value="PTERIN_BINDING"/>
    <property type="match status" value="1"/>
</dbReference>
<dbReference type="EMBL" id="LT629736">
    <property type="protein sequence ID" value="SDS93773.1"/>
    <property type="molecule type" value="Genomic_DNA"/>
</dbReference>
<evidence type="ECO:0000256" key="9">
    <source>
        <dbReference type="ARBA" id="ARBA00022723"/>
    </source>
</evidence>
<evidence type="ECO:0000256" key="5">
    <source>
        <dbReference type="ARBA" id="ARBA00011738"/>
    </source>
</evidence>
<comment type="subunit">
    <text evidence="5">Homodimer.</text>
</comment>
<accession>A0A1H1W9K1</accession>
<comment type="pathway">
    <text evidence="3 14">Cofactor biosynthesis; tetrahydrofolate biosynthesis; 7,8-dihydrofolate from 2-amino-4-hydroxy-6-hydroxymethyl-7,8-dihydropteridine diphosphate and 4-aminobenzoate: step 1/2.</text>
</comment>
<dbReference type="SUPFAM" id="SSF51717">
    <property type="entry name" value="Dihydropteroate synthetase-like"/>
    <property type="match status" value="1"/>
</dbReference>
<comment type="cofactor">
    <cofactor evidence="2 14">
        <name>Mg(2+)</name>
        <dbReference type="ChEBI" id="CHEBI:18420"/>
    </cofactor>
</comment>
<dbReference type="Gene3D" id="3.20.20.20">
    <property type="entry name" value="Dihydropteroate synthase-like"/>
    <property type="match status" value="1"/>
</dbReference>
<evidence type="ECO:0000256" key="3">
    <source>
        <dbReference type="ARBA" id="ARBA00004763"/>
    </source>
</evidence>
<dbReference type="Proteomes" id="UP000243207">
    <property type="component" value="Chromosome I"/>
</dbReference>
<dbReference type="FunFam" id="3.20.20.20:FF:000004">
    <property type="entry name" value="Dihydropteroate synthase"/>
    <property type="match status" value="1"/>
</dbReference>
<evidence type="ECO:0000259" key="15">
    <source>
        <dbReference type="PROSITE" id="PS50972"/>
    </source>
</evidence>
<evidence type="ECO:0000256" key="1">
    <source>
        <dbReference type="ARBA" id="ARBA00000012"/>
    </source>
</evidence>
<keyword evidence="17" id="KW-1185">Reference proteome</keyword>
<evidence type="ECO:0000313" key="17">
    <source>
        <dbReference type="Proteomes" id="UP000243207"/>
    </source>
</evidence>
<dbReference type="UniPathway" id="UPA00077">
    <property type="reaction ID" value="UER00156"/>
</dbReference>
<dbReference type="PROSITE" id="PS00792">
    <property type="entry name" value="DHPS_1"/>
    <property type="match status" value="1"/>
</dbReference>
<evidence type="ECO:0000256" key="7">
    <source>
        <dbReference type="ARBA" id="ARBA00016919"/>
    </source>
</evidence>
<comment type="similarity">
    <text evidence="4 14">Belongs to the DHPS family.</text>
</comment>
<evidence type="ECO:0000256" key="13">
    <source>
        <dbReference type="ARBA" id="ARBA00053449"/>
    </source>
</evidence>
<dbReference type="CDD" id="cd00739">
    <property type="entry name" value="DHPS"/>
    <property type="match status" value="1"/>
</dbReference>
<organism evidence="16 17">
    <name type="scientific">Halopseudomonas xinjiangensis</name>
    <dbReference type="NCBI Taxonomy" id="487184"/>
    <lineage>
        <taxon>Bacteria</taxon>
        <taxon>Pseudomonadati</taxon>
        <taxon>Pseudomonadota</taxon>
        <taxon>Gammaproteobacteria</taxon>
        <taxon>Pseudomonadales</taxon>
        <taxon>Pseudomonadaceae</taxon>
        <taxon>Halopseudomonas</taxon>
    </lineage>
</organism>
<dbReference type="PANTHER" id="PTHR20941:SF1">
    <property type="entry name" value="FOLIC ACID SYNTHESIS PROTEIN FOL1"/>
    <property type="match status" value="1"/>
</dbReference>
<dbReference type="STRING" id="487184.SAMN05216421_2522"/>
<dbReference type="OrthoDB" id="9811744at2"/>
<dbReference type="RefSeq" id="WP_093395272.1">
    <property type="nucleotide sequence ID" value="NZ_LT629736.1"/>
</dbReference>
<comment type="catalytic activity">
    <reaction evidence="1">
        <text>(7,8-dihydropterin-6-yl)methyl diphosphate + 4-aminobenzoate = 7,8-dihydropteroate + diphosphate</text>
        <dbReference type="Rhea" id="RHEA:19949"/>
        <dbReference type="ChEBI" id="CHEBI:17836"/>
        <dbReference type="ChEBI" id="CHEBI:17839"/>
        <dbReference type="ChEBI" id="CHEBI:33019"/>
        <dbReference type="ChEBI" id="CHEBI:72950"/>
        <dbReference type="EC" id="2.5.1.15"/>
    </reaction>
</comment>
<dbReference type="PANTHER" id="PTHR20941">
    <property type="entry name" value="FOLATE SYNTHESIS PROTEINS"/>
    <property type="match status" value="1"/>
</dbReference>
<keyword evidence="10 14" id="KW-0460">Magnesium</keyword>
<protein>
    <recommendedName>
        <fullName evidence="7 14">Dihydropteroate synthase</fullName>
        <shortName evidence="14">DHPS</shortName>
        <ecNumber evidence="6 14">2.5.1.15</ecNumber>
    </recommendedName>
    <alternativeName>
        <fullName evidence="12 14">Dihydropteroate pyrophosphorylase</fullName>
    </alternativeName>
</protein>
<gene>
    <name evidence="16" type="ORF">SAMN05216421_2522</name>
</gene>
<dbReference type="AlphaFoldDB" id="A0A1H1W9K1"/>